<feature type="transmembrane region" description="Helical" evidence="1">
    <location>
        <begin position="116"/>
        <end position="135"/>
    </location>
</feature>
<feature type="transmembrane region" description="Helical" evidence="1">
    <location>
        <begin position="147"/>
        <end position="168"/>
    </location>
</feature>
<feature type="transmembrane region" description="Helical" evidence="1">
    <location>
        <begin position="20"/>
        <end position="39"/>
    </location>
</feature>
<keyword evidence="1" id="KW-0812">Transmembrane</keyword>
<evidence type="ECO:0000313" key="2">
    <source>
        <dbReference type="EMBL" id="KJW13072.1"/>
    </source>
</evidence>
<keyword evidence="1" id="KW-1133">Transmembrane helix</keyword>
<feature type="transmembrane region" description="Helical" evidence="1">
    <location>
        <begin position="174"/>
        <end position="191"/>
    </location>
</feature>
<dbReference type="Proteomes" id="UP000033491">
    <property type="component" value="Unassembled WGS sequence"/>
</dbReference>
<sequence length="498" mass="55741">MGHILKSGIVAAWRWFTRHVSPAALATVLAAGIAGWLIFVPPFHGLADNGDFYRAIFVNGLYKLKGYHMLGYINPQLGIMRYFNETHAAVFSSQPLFVRLAVGLNKLFYSRTVFDLRFMGLVYYLPYLGAIYLLTSALTHPFRRLRSYFLALLVAFIFADSSFTLYFNSFFAEPGMLVLALYAFAAIILLGRRPDFHPRWMTLLYFVSVMLLIANKQQNAPLALSYVVASLGLFMVCRHRYQALLVVAGMAGILVTGVLTYTLITKQFNDINQYQAVTHGVLLHTGDPSRKLKKQGVSEQFALMSAQDYYPKNFAAISPSSDYVHRHLNQKTGFGWIVRYYLNHPKQFRTLLDVAAGDMMITQVKAVGDYQAGTGHQAGEQVTYFTGFSAVAGAFFPQKFAFDLLLAVALVIVFGVGAYNDWKARQPMGVLRFFLVVGLLTIFIFVPIISIIGDGDADLAKHLFMVPVSLDLILLTFVADILNHRLWHTPTAEQEADA</sequence>
<name>A0A0F3RWA6_9LACO</name>
<comment type="caution">
    <text evidence="2">The sequence shown here is derived from an EMBL/GenBank/DDBJ whole genome shotgun (WGS) entry which is preliminary data.</text>
</comment>
<evidence type="ECO:0000256" key="1">
    <source>
        <dbReference type="SAM" id="Phobius"/>
    </source>
</evidence>
<dbReference type="EMBL" id="JZCR01000011">
    <property type="protein sequence ID" value="KJW13072.1"/>
    <property type="molecule type" value="Genomic_DNA"/>
</dbReference>
<feature type="transmembrane region" description="Helical" evidence="1">
    <location>
        <begin position="220"/>
        <end position="237"/>
    </location>
</feature>
<organism evidence="2 3">
    <name type="scientific">Levilactobacillus spicheri</name>
    <dbReference type="NCBI Taxonomy" id="216463"/>
    <lineage>
        <taxon>Bacteria</taxon>
        <taxon>Bacillati</taxon>
        <taxon>Bacillota</taxon>
        <taxon>Bacilli</taxon>
        <taxon>Lactobacillales</taxon>
        <taxon>Lactobacillaceae</taxon>
        <taxon>Levilactobacillus</taxon>
    </lineage>
</organism>
<evidence type="ECO:0000313" key="3">
    <source>
        <dbReference type="Proteomes" id="UP000033491"/>
    </source>
</evidence>
<feature type="transmembrane region" description="Helical" evidence="1">
    <location>
        <begin position="198"/>
        <end position="214"/>
    </location>
</feature>
<dbReference type="AlphaFoldDB" id="A0A0F3RWA6"/>
<keyword evidence="1" id="KW-0472">Membrane</keyword>
<protein>
    <submittedName>
        <fullName evidence="2">Membrane protein</fullName>
    </submittedName>
</protein>
<gene>
    <name evidence="2" type="ORF">VC81_04860</name>
</gene>
<dbReference type="PATRIC" id="fig|216463.3.peg.77"/>
<feature type="transmembrane region" description="Helical" evidence="1">
    <location>
        <begin position="464"/>
        <end position="482"/>
    </location>
</feature>
<accession>A0A0F3RWA6</accession>
<feature type="transmembrane region" description="Helical" evidence="1">
    <location>
        <begin position="244"/>
        <end position="264"/>
    </location>
</feature>
<feature type="transmembrane region" description="Helical" evidence="1">
    <location>
        <begin position="431"/>
        <end position="452"/>
    </location>
</feature>
<dbReference type="RefSeq" id="WP_052957168.1">
    <property type="nucleotide sequence ID" value="NZ_JZCR01000011.1"/>
</dbReference>
<dbReference type="OrthoDB" id="129479at2"/>
<reference evidence="2 3" key="1">
    <citation type="submission" date="2015-03" db="EMBL/GenBank/DDBJ databases">
        <authorList>
            <person name="Zheng J."/>
            <person name="Ganezle M."/>
        </authorList>
    </citation>
    <scope>NUCLEOTIDE SEQUENCE [LARGE SCALE GENOMIC DNA]</scope>
    <source>
        <strain evidence="2 3">LP38</strain>
    </source>
</reference>
<feature type="transmembrane region" description="Helical" evidence="1">
    <location>
        <begin position="400"/>
        <end position="419"/>
    </location>
</feature>
<dbReference type="STRING" id="216463.VC81_04860"/>
<proteinExistence type="predicted"/>